<dbReference type="PANTHER" id="PTHR34584">
    <property type="entry name" value="NA(+)/H(+) ANTIPORTER SUBUNIT E1"/>
    <property type="match status" value="1"/>
</dbReference>
<dbReference type="Proteomes" id="UP001595848">
    <property type="component" value="Unassembled WGS sequence"/>
</dbReference>
<dbReference type="PANTHER" id="PTHR34584:SF1">
    <property type="entry name" value="NA(+)_H(+) ANTIPORTER SUBUNIT E1"/>
    <property type="match status" value="1"/>
</dbReference>
<evidence type="ECO:0000313" key="7">
    <source>
        <dbReference type="EMBL" id="MFC4203078.1"/>
    </source>
</evidence>
<evidence type="ECO:0000313" key="8">
    <source>
        <dbReference type="Proteomes" id="UP001595848"/>
    </source>
</evidence>
<keyword evidence="8" id="KW-1185">Reference proteome</keyword>
<evidence type="ECO:0000256" key="3">
    <source>
        <dbReference type="ARBA" id="ARBA00022475"/>
    </source>
</evidence>
<dbReference type="PIRSF" id="PIRSF019239">
    <property type="entry name" value="MrpE"/>
    <property type="match status" value="1"/>
</dbReference>
<proteinExistence type="inferred from homology"/>
<comment type="subcellular location">
    <subcellularLocation>
        <location evidence="1">Cell membrane</location>
        <topology evidence="1">Multi-pass membrane protein</topology>
    </subcellularLocation>
</comment>
<name>A0ABV8P4F5_9BURK</name>
<dbReference type="RefSeq" id="WP_217966711.1">
    <property type="nucleotide sequence ID" value="NZ_JAHTBN010000019.1"/>
</dbReference>
<reference evidence="8" key="1">
    <citation type="journal article" date="2019" name="Int. J. Syst. Evol. Microbiol.">
        <title>The Global Catalogue of Microorganisms (GCM) 10K type strain sequencing project: providing services to taxonomists for standard genome sequencing and annotation.</title>
        <authorList>
            <consortium name="The Broad Institute Genomics Platform"/>
            <consortium name="The Broad Institute Genome Sequencing Center for Infectious Disease"/>
            <person name="Wu L."/>
            <person name="Ma J."/>
        </authorList>
    </citation>
    <scope>NUCLEOTIDE SEQUENCE [LARGE SCALE GENOMIC DNA]</scope>
    <source>
        <strain evidence="8">LMG 24813</strain>
    </source>
</reference>
<comment type="caution">
    <text evidence="7">The sequence shown here is derived from an EMBL/GenBank/DDBJ whole genome shotgun (WGS) entry which is preliminary data.</text>
</comment>
<protein>
    <submittedName>
        <fullName evidence="7">Na+/H+ antiporter subunit E</fullName>
    </submittedName>
</protein>
<evidence type="ECO:0000256" key="4">
    <source>
        <dbReference type="ARBA" id="ARBA00022692"/>
    </source>
</evidence>
<dbReference type="EMBL" id="JBHSBV010000008">
    <property type="protein sequence ID" value="MFC4203078.1"/>
    <property type="molecule type" value="Genomic_DNA"/>
</dbReference>
<evidence type="ECO:0000256" key="2">
    <source>
        <dbReference type="ARBA" id="ARBA00006228"/>
    </source>
</evidence>
<keyword evidence="6" id="KW-0472">Membrane</keyword>
<dbReference type="InterPro" id="IPR002758">
    <property type="entry name" value="Cation_antiport_E"/>
</dbReference>
<keyword evidence="5" id="KW-1133">Transmembrane helix</keyword>
<dbReference type="Pfam" id="PF01899">
    <property type="entry name" value="MNHE"/>
    <property type="match status" value="1"/>
</dbReference>
<evidence type="ECO:0000256" key="5">
    <source>
        <dbReference type="ARBA" id="ARBA00022989"/>
    </source>
</evidence>
<evidence type="ECO:0000256" key="6">
    <source>
        <dbReference type="ARBA" id="ARBA00023136"/>
    </source>
</evidence>
<keyword evidence="4" id="KW-0812">Transmembrane</keyword>
<gene>
    <name evidence="7" type="ORF">ACFOY1_19175</name>
</gene>
<organism evidence="7 8">
    <name type="scientific">Candidimonas humi</name>
    <dbReference type="NCBI Taxonomy" id="683355"/>
    <lineage>
        <taxon>Bacteria</taxon>
        <taxon>Pseudomonadati</taxon>
        <taxon>Pseudomonadota</taxon>
        <taxon>Betaproteobacteria</taxon>
        <taxon>Burkholderiales</taxon>
        <taxon>Alcaligenaceae</taxon>
        <taxon>Candidimonas</taxon>
    </lineage>
</organism>
<sequence length="160" mass="18013">MKRLISSLALPAMLTLLWLVLNNTVEPGQILLGAVLSVALVRAGAALRPLHSHLRKPWKIARLLCMVALDVARSNLAVGRLIWSRRARPTPGFIRIPLDLRNPHGLAFLACIVTYTPGTVWTELCEDGALTLHVLDLDEESHWINLIKQRYERPLMEIFE</sequence>
<evidence type="ECO:0000256" key="1">
    <source>
        <dbReference type="ARBA" id="ARBA00004651"/>
    </source>
</evidence>
<dbReference type="NCBIfam" id="NF006520">
    <property type="entry name" value="PRK08965.1-4"/>
    <property type="match status" value="1"/>
</dbReference>
<accession>A0ABV8P4F5</accession>
<comment type="similarity">
    <text evidence="2">Belongs to the CPA3 antiporters (TC 2.A.63) subunit E family.</text>
</comment>
<keyword evidence="3" id="KW-1003">Cell membrane</keyword>